<sequence length="95" mass="10654">FNSYLPDFLVPHSSECQSSVSRQPTMSRRFPSKMLQTGCPTKKYRRMNGFENKVIKNAIKEAAGLAFGATNETVSFALSCVLSLKVLLWLQTHGR</sequence>
<feature type="non-terminal residue" evidence="1">
    <location>
        <position position="1"/>
    </location>
</feature>
<organism evidence="1 2">
    <name type="scientific">Rhizopogon vinicolor AM-OR11-026</name>
    <dbReference type="NCBI Taxonomy" id="1314800"/>
    <lineage>
        <taxon>Eukaryota</taxon>
        <taxon>Fungi</taxon>
        <taxon>Dikarya</taxon>
        <taxon>Basidiomycota</taxon>
        <taxon>Agaricomycotina</taxon>
        <taxon>Agaricomycetes</taxon>
        <taxon>Agaricomycetidae</taxon>
        <taxon>Boletales</taxon>
        <taxon>Suillineae</taxon>
        <taxon>Rhizopogonaceae</taxon>
        <taxon>Rhizopogon</taxon>
    </lineage>
</organism>
<accession>A0A1B7MV51</accession>
<keyword evidence="2" id="KW-1185">Reference proteome</keyword>
<reference evidence="1 2" key="1">
    <citation type="submission" date="2016-06" db="EMBL/GenBank/DDBJ databases">
        <title>Comparative genomics of the ectomycorrhizal sister species Rhizopogon vinicolor and Rhizopogon vesiculosus (Basidiomycota: Boletales) reveals a divergence of the mating type B locus.</title>
        <authorList>
            <consortium name="DOE Joint Genome Institute"/>
            <person name="Mujic A.B."/>
            <person name="Kuo A."/>
            <person name="Tritt A."/>
            <person name="Lipzen A."/>
            <person name="Chen C."/>
            <person name="Johnson J."/>
            <person name="Sharma A."/>
            <person name="Barry K."/>
            <person name="Grigoriev I.V."/>
            <person name="Spatafora J.W."/>
        </authorList>
    </citation>
    <scope>NUCLEOTIDE SEQUENCE [LARGE SCALE GENOMIC DNA]</scope>
    <source>
        <strain evidence="1 2">AM-OR11-026</strain>
    </source>
</reference>
<evidence type="ECO:0000313" key="1">
    <source>
        <dbReference type="EMBL" id="OAX36488.1"/>
    </source>
</evidence>
<dbReference type="InParanoid" id="A0A1B7MV51"/>
<dbReference type="Proteomes" id="UP000092154">
    <property type="component" value="Unassembled WGS sequence"/>
</dbReference>
<proteinExistence type="predicted"/>
<dbReference type="EMBL" id="KV448412">
    <property type="protein sequence ID" value="OAX36488.1"/>
    <property type="molecule type" value="Genomic_DNA"/>
</dbReference>
<evidence type="ECO:0000313" key="2">
    <source>
        <dbReference type="Proteomes" id="UP000092154"/>
    </source>
</evidence>
<gene>
    <name evidence="1" type="ORF">K503DRAFT_772453</name>
</gene>
<dbReference type="Pfam" id="PF21205">
    <property type="entry name" value="Rep3_C"/>
    <property type="match status" value="1"/>
</dbReference>
<name>A0A1B7MV51_9AGAM</name>
<dbReference type="AlphaFoldDB" id="A0A1B7MV51"/>
<protein>
    <submittedName>
        <fullName evidence="1">Uncharacterized protein</fullName>
    </submittedName>
</protein>